<dbReference type="AlphaFoldDB" id="A0A7J7YMA1"/>
<proteinExistence type="predicted"/>
<dbReference type="EMBL" id="JACAGB010000005">
    <property type="protein sequence ID" value="KAF6363091.1"/>
    <property type="molecule type" value="Genomic_DNA"/>
</dbReference>
<protein>
    <submittedName>
        <fullName evidence="1">Uncharacterized protein</fullName>
    </submittedName>
</protein>
<accession>A0A7J7YMA1</accession>
<sequence length="128" mass="13874">MLIRPDVFRTTIRMSFLTKLGPGKAACQQSRAPSPAASCSHGDGEAACFAVPGVSAYSWLWPGRQRSCLPRGPGYQRLQPGQSQLPTILCGCSQPRPQCWAGKPGFWMPTASWRRESWVPGVEPSKGG</sequence>
<organism evidence="1 2">
    <name type="scientific">Pipistrellus kuhlii</name>
    <name type="common">Kuhl's pipistrelle</name>
    <dbReference type="NCBI Taxonomy" id="59472"/>
    <lineage>
        <taxon>Eukaryota</taxon>
        <taxon>Metazoa</taxon>
        <taxon>Chordata</taxon>
        <taxon>Craniata</taxon>
        <taxon>Vertebrata</taxon>
        <taxon>Euteleostomi</taxon>
        <taxon>Mammalia</taxon>
        <taxon>Eutheria</taxon>
        <taxon>Laurasiatheria</taxon>
        <taxon>Chiroptera</taxon>
        <taxon>Yangochiroptera</taxon>
        <taxon>Vespertilionidae</taxon>
        <taxon>Pipistrellus</taxon>
    </lineage>
</organism>
<gene>
    <name evidence="1" type="ORF">mPipKuh1_010088</name>
</gene>
<keyword evidence="2" id="KW-1185">Reference proteome</keyword>
<name>A0A7J7YMA1_PIPKU</name>
<comment type="caution">
    <text evidence="1">The sequence shown here is derived from an EMBL/GenBank/DDBJ whole genome shotgun (WGS) entry which is preliminary data.</text>
</comment>
<dbReference type="Proteomes" id="UP000558488">
    <property type="component" value="Unassembled WGS sequence"/>
</dbReference>
<evidence type="ECO:0000313" key="2">
    <source>
        <dbReference type="Proteomes" id="UP000558488"/>
    </source>
</evidence>
<reference evidence="1 2" key="1">
    <citation type="journal article" date="2020" name="Nature">
        <title>Six reference-quality genomes reveal evolution of bat adaptations.</title>
        <authorList>
            <person name="Jebb D."/>
            <person name="Huang Z."/>
            <person name="Pippel M."/>
            <person name="Hughes G.M."/>
            <person name="Lavrichenko K."/>
            <person name="Devanna P."/>
            <person name="Winkler S."/>
            <person name="Jermiin L.S."/>
            <person name="Skirmuntt E.C."/>
            <person name="Katzourakis A."/>
            <person name="Burkitt-Gray L."/>
            <person name="Ray D.A."/>
            <person name="Sullivan K.A.M."/>
            <person name="Roscito J.G."/>
            <person name="Kirilenko B.M."/>
            <person name="Davalos L.M."/>
            <person name="Corthals A.P."/>
            <person name="Power M.L."/>
            <person name="Jones G."/>
            <person name="Ransome R.D."/>
            <person name="Dechmann D.K.N."/>
            <person name="Locatelli A.G."/>
            <person name="Puechmaille S.J."/>
            <person name="Fedrigo O."/>
            <person name="Jarvis E.D."/>
            <person name="Hiller M."/>
            <person name="Vernes S.C."/>
            <person name="Myers E.W."/>
            <person name="Teeling E.C."/>
        </authorList>
    </citation>
    <scope>NUCLEOTIDE SEQUENCE [LARGE SCALE GENOMIC DNA]</scope>
    <source>
        <strain evidence="1">MPipKuh1</strain>
        <tissue evidence="1">Flight muscle</tissue>
    </source>
</reference>
<evidence type="ECO:0000313" key="1">
    <source>
        <dbReference type="EMBL" id="KAF6363091.1"/>
    </source>
</evidence>